<proteinExistence type="predicted"/>
<reference evidence="2" key="1">
    <citation type="submission" date="2024-02" db="UniProtKB">
        <authorList>
            <consortium name="WormBaseParasite"/>
        </authorList>
    </citation>
    <scope>IDENTIFICATION</scope>
</reference>
<protein>
    <submittedName>
        <fullName evidence="2">HNH endonuclease</fullName>
    </submittedName>
</protein>
<sequence>MSESPGSNGDEMPIVREIHQNGKLRYLPHLRRDTRGRIREAFGRIPLDDDSVEIPSRRARVPDDIRTTVMQWADRINGTVVDDIGHIIPFKLNGADHAENFYPQNATANRLMGSIQERWMSLSRRDVLSMIMRRSVAQAAPSNITNEAIGMGIMRVSTVSSRTRPKPKKAQLRYIERSEPPLNNFATTFEGLWRRARLHSIKV</sequence>
<accession>A0AAF3EN64</accession>
<evidence type="ECO:0000313" key="2">
    <source>
        <dbReference type="WBParaSite" id="MBELARI_LOCUS15375"/>
    </source>
</evidence>
<dbReference type="AlphaFoldDB" id="A0AAF3EN64"/>
<keyword evidence="1" id="KW-1185">Reference proteome</keyword>
<evidence type="ECO:0000313" key="1">
    <source>
        <dbReference type="Proteomes" id="UP000887575"/>
    </source>
</evidence>
<dbReference type="Proteomes" id="UP000887575">
    <property type="component" value="Unassembled WGS sequence"/>
</dbReference>
<dbReference type="WBParaSite" id="MBELARI_LOCUS15375">
    <property type="protein sequence ID" value="MBELARI_LOCUS15375"/>
    <property type="gene ID" value="MBELARI_LOCUS15375"/>
</dbReference>
<name>A0AAF3EN64_9BILA</name>
<organism evidence="1 2">
    <name type="scientific">Mesorhabditis belari</name>
    <dbReference type="NCBI Taxonomy" id="2138241"/>
    <lineage>
        <taxon>Eukaryota</taxon>
        <taxon>Metazoa</taxon>
        <taxon>Ecdysozoa</taxon>
        <taxon>Nematoda</taxon>
        <taxon>Chromadorea</taxon>
        <taxon>Rhabditida</taxon>
        <taxon>Rhabditina</taxon>
        <taxon>Rhabditomorpha</taxon>
        <taxon>Rhabditoidea</taxon>
        <taxon>Rhabditidae</taxon>
        <taxon>Mesorhabditinae</taxon>
        <taxon>Mesorhabditis</taxon>
    </lineage>
</organism>